<keyword evidence="2" id="KW-0378">Hydrolase</keyword>
<comment type="caution">
    <text evidence="2">The sequence shown here is derived from an EMBL/GenBank/DDBJ whole genome shotgun (WGS) entry which is preliminary data.</text>
</comment>
<dbReference type="EMBL" id="MCGO01000039">
    <property type="protein sequence ID" value="ORY39617.1"/>
    <property type="molecule type" value="Genomic_DNA"/>
</dbReference>
<dbReference type="InterPro" id="IPR029058">
    <property type="entry name" value="AB_hydrolase_fold"/>
</dbReference>
<gene>
    <name evidence="2" type="ORF">BCR33DRAFT_853385</name>
</gene>
<dbReference type="SUPFAM" id="SSF53474">
    <property type="entry name" value="alpha/beta-Hydrolases"/>
    <property type="match status" value="1"/>
</dbReference>
<protein>
    <submittedName>
        <fullName evidence="2">Alpha/beta-hydrolase</fullName>
    </submittedName>
</protein>
<dbReference type="AlphaFoldDB" id="A0A1Y2BY99"/>
<dbReference type="GO" id="GO:0006629">
    <property type="term" value="P:lipid metabolic process"/>
    <property type="evidence" value="ECO:0007669"/>
    <property type="project" value="InterPro"/>
</dbReference>
<dbReference type="GO" id="GO:0016787">
    <property type="term" value="F:hydrolase activity"/>
    <property type="evidence" value="ECO:0007669"/>
    <property type="project" value="UniProtKB-KW"/>
</dbReference>
<evidence type="ECO:0000313" key="2">
    <source>
        <dbReference type="EMBL" id="ORY39617.1"/>
    </source>
</evidence>
<dbReference type="PANTHER" id="PTHR45856:SF24">
    <property type="entry name" value="FUNGAL LIPASE-LIKE DOMAIN-CONTAINING PROTEIN"/>
    <property type="match status" value="1"/>
</dbReference>
<evidence type="ECO:0000259" key="1">
    <source>
        <dbReference type="Pfam" id="PF01764"/>
    </source>
</evidence>
<dbReference type="PANTHER" id="PTHR45856">
    <property type="entry name" value="ALPHA/BETA-HYDROLASES SUPERFAMILY PROTEIN"/>
    <property type="match status" value="1"/>
</dbReference>
<keyword evidence="3" id="KW-1185">Reference proteome</keyword>
<dbReference type="OrthoDB" id="426718at2759"/>
<accession>A0A1Y2BY99</accession>
<dbReference type="InterPro" id="IPR051218">
    <property type="entry name" value="Sec_MonoDiacylglyc_Lipase"/>
</dbReference>
<evidence type="ECO:0000313" key="3">
    <source>
        <dbReference type="Proteomes" id="UP000193642"/>
    </source>
</evidence>
<dbReference type="Pfam" id="PF01764">
    <property type="entry name" value="Lipase_3"/>
    <property type="match status" value="1"/>
</dbReference>
<dbReference type="Gene3D" id="3.40.50.1820">
    <property type="entry name" value="alpha/beta hydrolase"/>
    <property type="match status" value="1"/>
</dbReference>
<name>A0A1Y2BY99_9FUNG</name>
<feature type="domain" description="Fungal lipase-type" evidence="1">
    <location>
        <begin position="90"/>
        <end position="216"/>
    </location>
</feature>
<dbReference type="Proteomes" id="UP000193642">
    <property type="component" value="Unassembled WGS sequence"/>
</dbReference>
<sequence length="639" mass="71743">MAYPPAIEVPAVLFNLGERVVPSIGFRLDEVILGLHPHVVYNGIKLVKLTYVRENLFTGPTVSPFKTTIYGKFKDVGWWIAYDNDRETYIGFRGTTSLVDMVGTNFNALPSYLSGKRLHSGFSANMVEVFENLLPHIELRLARADHVLIIAGHSMGGARAHCLHYHLAMLPEYRRYNVVSIGFGSPYFGCTKIQEDIDRIGRRDKFITIANKGDPILGILDLDASFDVVRNPARRLREIAQEVQNLATVRNEAGSSLVLPLGLPRAMEVLQKYFMRQCSYYPAGTYLFILEDRSGLIVRNPQRILQHCRWTPEILNPGAMSLHSLTNGYQSGLMYMDYLYDVFQGNGVTVLFPVTPSRVWVARTMALAETHEAMVTRSKLTRIDGRLRSFYQDYLRLFYGCLDVLIQMHNFWTAARTNLPRLNAHGQDKNTVRESLNEWLTEERRNYRRGFVQQSGTLGEHKLSMTNSKDALKNHTLELNKDDWTIATTNCGKIASGAVGVVGVGAFVLLWPSTPLVMLGCGAISVASLTSFGEFDKLESGIVSREFGEDATQDVMALSKCMHKVVNQSDQIFIAWSNLLSSEEEATSISVENWTSIFENIDVVIEELNIFVNVNQGIKNGNFPAISDIMKRTGGTSIR</sequence>
<reference evidence="2 3" key="1">
    <citation type="submission" date="2016-07" db="EMBL/GenBank/DDBJ databases">
        <title>Pervasive Adenine N6-methylation of Active Genes in Fungi.</title>
        <authorList>
            <consortium name="DOE Joint Genome Institute"/>
            <person name="Mondo S.J."/>
            <person name="Dannebaum R.O."/>
            <person name="Kuo R.C."/>
            <person name="Labutti K."/>
            <person name="Haridas S."/>
            <person name="Kuo A."/>
            <person name="Salamov A."/>
            <person name="Ahrendt S.R."/>
            <person name="Lipzen A."/>
            <person name="Sullivan W."/>
            <person name="Andreopoulos W.B."/>
            <person name="Clum A."/>
            <person name="Lindquist E."/>
            <person name="Daum C."/>
            <person name="Ramamoorthy G.K."/>
            <person name="Gryganskyi A."/>
            <person name="Culley D."/>
            <person name="Magnuson J.K."/>
            <person name="James T.Y."/>
            <person name="O'Malley M.A."/>
            <person name="Stajich J.E."/>
            <person name="Spatafora J.W."/>
            <person name="Visel A."/>
            <person name="Grigoriev I.V."/>
        </authorList>
    </citation>
    <scope>NUCLEOTIDE SEQUENCE [LARGE SCALE GENOMIC DNA]</scope>
    <source>
        <strain evidence="2 3">JEL800</strain>
    </source>
</reference>
<organism evidence="2 3">
    <name type="scientific">Rhizoclosmatium globosum</name>
    <dbReference type="NCBI Taxonomy" id="329046"/>
    <lineage>
        <taxon>Eukaryota</taxon>
        <taxon>Fungi</taxon>
        <taxon>Fungi incertae sedis</taxon>
        <taxon>Chytridiomycota</taxon>
        <taxon>Chytridiomycota incertae sedis</taxon>
        <taxon>Chytridiomycetes</taxon>
        <taxon>Chytridiales</taxon>
        <taxon>Chytriomycetaceae</taxon>
        <taxon>Rhizoclosmatium</taxon>
    </lineage>
</organism>
<proteinExistence type="predicted"/>
<dbReference type="InterPro" id="IPR002921">
    <property type="entry name" value="Fungal_lipase-type"/>
</dbReference>